<proteinExistence type="inferred from homology"/>
<comment type="catalytic activity">
    <reaction evidence="1 16">
        <text>S-ubiquitinyl-[E2 ubiquitin-conjugating enzyme]-L-cysteine + [acceptor protein]-L-lysine = [E2 ubiquitin-conjugating enzyme]-L-cysteine + N(6)-ubiquitinyl-[acceptor protein]-L-lysine.</text>
        <dbReference type="EC" id="2.3.2.27"/>
    </reaction>
</comment>
<dbReference type="Pfam" id="PF23009">
    <property type="entry name" value="UBC_like"/>
    <property type="match status" value="1"/>
</dbReference>
<evidence type="ECO:0000256" key="4">
    <source>
        <dbReference type="ARBA" id="ARBA00007997"/>
    </source>
</evidence>
<evidence type="ECO:0000256" key="14">
    <source>
        <dbReference type="ARBA" id="ARBA00055150"/>
    </source>
</evidence>
<dbReference type="SMART" id="SM00744">
    <property type="entry name" value="RINGv"/>
    <property type="match status" value="1"/>
</dbReference>
<comment type="function">
    <text evidence="14">E3 ubiquitin-protein ligase component of the ribosome quality control complex (RQC), a ribosome-associated complex that mediates ubiquitination and extraction of incompletely synthesized nascent chains for proteasomal degradation. Mediates ubiquitination of proteins derived from mRNAs lacking stop codons (non-stop proteins) and other translation arrest products induced by poly-lysine sequences and tandem rare codons. Ubiquitination leads to CDC48 recruitment for extraction and degradation of the incomplete translation product. May indirectly play a role in chromatin function and transcription.</text>
</comment>
<evidence type="ECO:0000256" key="1">
    <source>
        <dbReference type="ARBA" id="ARBA00000900"/>
    </source>
</evidence>
<comment type="subcellular location">
    <subcellularLocation>
        <location evidence="2">Cytoplasm</location>
        <location evidence="2">Cytosol</location>
    </subcellularLocation>
</comment>
<dbReference type="InterPro" id="IPR054477">
    <property type="entry name" value="LTN1_E3_ligase_6th"/>
</dbReference>
<evidence type="ECO:0000256" key="3">
    <source>
        <dbReference type="ARBA" id="ARBA00004906"/>
    </source>
</evidence>
<keyword evidence="19" id="KW-1185">Reference proteome</keyword>
<dbReference type="Proteomes" id="UP000664132">
    <property type="component" value="Unassembled WGS sequence"/>
</dbReference>
<dbReference type="SUPFAM" id="SSF48371">
    <property type="entry name" value="ARM repeat"/>
    <property type="match status" value="1"/>
</dbReference>
<keyword evidence="8 16" id="KW-0808">Transferase</keyword>
<evidence type="ECO:0000256" key="15">
    <source>
        <dbReference type="PROSITE-ProRule" id="PRU00175"/>
    </source>
</evidence>
<evidence type="ECO:0000256" key="12">
    <source>
        <dbReference type="ARBA" id="ARBA00022786"/>
    </source>
</evidence>
<evidence type="ECO:0000256" key="11">
    <source>
        <dbReference type="ARBA" id="ARBA00022771"/>
    </source>
</evidence>
<dbReference type="PANTHER" id="PTHR12389">
    <property type="entry name" value="ZINC FINGER PROTEIN 294"/>
    <property type="match status" value="1"/>
</dbReference>
<dbReference type="SUPFAM" id="SSF57850">
    <property type="entry name" value="RING/U-box"/>
    <property type="match status" value="1"/>
</dbReference>
<dbReference type="GO" id="GO:0016567">
    <property type="term" value="P:protein ubiquitination"/>
    <property type="evidence" value="ECO:0007669"/>
    <property type="project" value="UniProtKB-UniPathway"/>
</dbReference>
<dbReference type="Pfam" id="PF22999">
    <property type="entry name" value="LTN1_E3_ligase_6th"/>
    <property type="match status" value="1"/>
</dbReference>
<dbReference type="UniPathway" id="UPA00143"/>
<dbReference type="InterPro" id="IPR039804">
    <property type="entry name" value="RING-CH-C4HC3_LTN1"/>
</dbReference>
<evidence type="ECO:0000256" key="13">
    <source>
        <dbReference type="ARBA" id="ARBA00022833"/>
    </source>
</evidence>
<dbReference type="OrthoDB" id="6108at2759"/>
<keyword evidence="7" id="KW-0963">Cytoplasm</keyword>
<evidence type="ECO:0000256" key="10">
    <source>
        <dbReference type="ARBA" id="ARBA00022737"/>
    </source>
</evidence>
<dbReference type="PROSITE" id="PS50089">
    <property type="entry name" value="ZF_RING_2"/>
    <property type="match status" value="1"/>
</dbReference>
<keyword evidence="12 16" id="KW-0833">Ubl conjugation pathway</keyword>
<dbReference type="GO" id="GO:0043023">
    <property type="term" value="F:ribosomal large subunit binding"/>
    <property type="evidence" value="ECO:0007669"/>
    <property type="project" value="TreeGrafter"/>
</dbReference>
<evidence type="ECO:0000256" key="9">
    <source>
        <dbReference type="ARBA" id="ARBA00022723"/>
    </source>
</evidence>
<dbReference type="GO" id="GO:1990112">
    <property type="term" value="C:RQC complex"/>
    <property type="evidence" value="ECO:0007669"/>
    <property type="project" value="UniProtKB-UniRule"/>
</dbReference>
<comment type="pathway">
    <text evidence="3 16">Protein modification; protein ubiquitination.</text>
</comment>
<comment type="subunit">
    <text evidence="16">Component of the ribosome quality control complex (RQC).</text>
</comment>
<evidence type="ECO:0000256" key="5">
    <source>
        <dbReference type="ARBA" id="ARBA00012483"/>
    </source>
</evidence>
<accession>A0A8H7TII8</accession>
<dbReference type="InterPro" id="IPR054476">
    <property type="entry name" value="Ltn1_N"/>
</dbReference>
<sequence length="1636" mass="181520">MSKRQFKSQASSSRVASGAGFGGFGSTSSGSTLSYLTEPPNLSAISDANVVVAFKNLSKKDGTTKSKALEDLRAYVQAHPFEQDGGVEDAVLEAWVKFYPRISIDNSRRVRELSHILQFELLKSARKRMEKFIPKIVGSWLGGTYDRDRAVARAANDGTKSFLDTPAKMALFYKRCEAPILEYAQEALEETAQTLSDERTMSADDMQAKYFRVIGSSISLISNLLSTLDEDNVLKHQEKYEGILSGNKKLWAFSSCEDSFVRRATDQLMLSCLAKLPVIIESDLELISHTFIAEALKSTQTTSAFQLLSLLFALTLKYPEIWTSSYKSKKSPLSRLRVFVEKGSQGGPPEYWIKLGQLVLSLPDGVFTSDSEVMLEFLRAFRRGVSNREEPRTNAGVAWATYFSITERFIRLLSPEAVQEKLLPEGIFPVFEQYLHPSAANDSWATGSSISTLAKGLAICWSSKGDNSATNNEWARLEKDFSSKILTSLPEQSKDYNASQTAVVAISHRWFKLLAEVIKAGEPESKDLLLPSSQRIITTCLGSIVNRNGKPYSATATVEAAMRLTPMVVGESPETLATLEAFLENDLPELILSPSGPYLISILNLFRALPDKEASFKSIWQSTVDGLLALPDDSRQSQVIAKLIANDAVSKISQEHSGLQEYLLRGSTKAIQSSPDSRSLFEAAITFDSLSSATSTEVLGQILAALDGRDSNLDGALRSLEFIAKNQPGLLHSQSDVHVTLITKLLGLTEISDSTLASRANTLRAIIEKSIATTESDTPRQSSLVHVIRENLECAGPQSLSIDTLVQEASKIIAKAPDSPQPAIFPNTQLWSEALAPLLSESPNPALGVMRPFAGSVYLVSGSSAPSTTRPGRDINGYSIPLRMAMYTTSLLLHEDLLDVLLPEDLHVELYYLLALSSELANDQIDLLEDNKLFGSHQDLDAVTEIRQFLRNTHEILGDVAGNADFWRDQVTGKQSPKDSSAVVRSLISKFLESSASNSPMAYYASKSLGGLMQALISAHGWQNDGSEEWLTKLDILKTSSNNIPGASAILIGLEDSLRSSKMINTLCNRLISDVAGAKAQSEKTMGLLVLLNSVLSVYDEEDLPVANNRLVFAVKQILSWTEDLAVANPRLASEACRALQKLLPAIKDVYGNYWETTFDFCVSVWESNEDDVLSNERLPMIGMSLKLYSILRNMADGDNDDLKEAFDLSHEQVCDGLVKLLKLDRSKETQPLEFVDTILSRQVTKLPEDRIKDMTEFYPLLASDFRMIQSAAFDVLHKALPKVQQELSVNVLLEGTTAQLPLELLSLLLNSPSVQDISNATEFPSSIRGYLLSWLIVYESYTTASLKVRNDFSELLKTENYIGPLLNFMFVILGHADANPLNLERARIDNNMIRHYDMWKANDSETNERSMNWLLVNLYYLCLNYTPGLVRTWWFSCDSRQTSLAVDSWTRKFFTPLVVEDTLDEVEKWAANQEPPADDEKDLIIKVSKRSKEIFAGYEVDELMMQIVIRFPDNYPLEGVKVEGLNRVAVTEKKWLSWLRNTQGVITFSNGSIIDGLTAFQKNVTGALKGHTECAICYSIIGPDKKTPDKRCQTCSNLFHSNCLYKWFSSSNQSTCPLCRNPFNYGVDTARRRAA</sequence>
<dbReference type="InterPro" id="IPR001841">
    <property type="entry name" value="Znf_RING"/>
</dbReference>
<keyword evidence="13 16" id="KW-0862">Zinc</keyword>
<dbReference type="InterPro" id="IPR057030">
    <property type="entry name" value="TPR_Rkr-1"/>
</dbReference>
<dbReference type="GO" id="GO:0061630">
    <property type="term" value="F:ubiquitin protein ligase activity"/>
    <property type="evidence" value="ECO:0007669"/>
    <property type="project" value="UniProtKB-UniRule"/>
</dbReference>
<evidence type="ECO:0000259" key="17">
    <source>
        <dbReference type="PROSITE" id="PS50089"/>
    </source>
</evidence>
<dbReference type="InterPro" id="IPR016024">
    <property type="entry name" value="ARM-type_fold"/>
</dbReference>
<name>A0A8H7TII8_9HELO</name>
<evidence type="ECO:0000256" key="6">
    <source>
        <dbReference type="ARBA" id="ARBA00017157"/>
    </source>
</evidence>
<dbReference type="Pfam" id="PF22958">
    <property type="entry name" value="Ltn1_1st"/>
    <property type="match status" value="1"/>
</dbReference>
<comment type="function">
    <text evidence="16">E3 ubiquitin-protein ligase. Component of the ribosome quality control complex (RQC), a ribosome-associated complex that mediates ubiquitination and extraction of incompletely synthesized nascent chains for proteasomal degradation.</text>
</comment>
<evidence type="ECO:0000313" key="19">
    <source>
        <dbReference type="Proteomes" id="UP000664132"/>
    </source>
</evidence>
<comment type="similarity">
    <text evidence="4 16">Belongs to the LTN1 family.</text>
</comment>
<reference evidence="18" key="1">
    <citation type="submission" date="2021-02" db="EMBL/GenBank/DDBJ databases">
        <title>Genome sequence Cadophora malorum strain M34.</title>
        <authorList>
            <person name="Stefanovic E."/>
            <person name="Vu D."/>
            <person name="Scully C."/>
            <person name="Dijksterhuis J."/>
            <person name="Roader J."/>
            <person name="Houbraken J."/>
        </authorList>
    </citation>
    <scope>NUCLEOTIDE SEQUENCE</scope>
    <source>
        <strain evidence="18">M34</strain>
    </source>
</reference>
<dbReference type="InterPro" id="IPR013083">
    <property type="entry name" value="Znf_RING/FYVE/PHD"/>
</dbReference>
<gene>
    <name evidence="18" type="ORF">IFR04_006610</name>
</gene>
<dbReference type="GO" id="GO:0005829">
    <property type="term" value="C:cytosol"/>
    <property type="evidence" value="ECO:0007669"/>
    <property type="project" value="UniProtKB-SubCell"/>
</dbReference>
<dbReference type="PANTHER" id="PTHR12389:SF0">
    <property type="entry name" value="E3 UBIQUITIN-PROTEIN LIGASE LISTERIN"/>
    <property type="match status" value="1"/>
</dbReference>
<dbReference type="Gene3D" id="3.30.40.10">
    <property type="entry name" value="Zinc/RING finger domain, C3HC4 (zinc finger)"/>
    <property type="match status" value="1"/>
</dbReference>
<dbReference type="SMART" id="SM01197">
    <property type="entry name" value="FANCL_C"/>
    <property type="match status" value="1"/>
</dbReference>
<dbReference type="GO" id="GO:0072344">
    <property type="term" value="P:rescue of stalled ribosome"/>
    <property type="evidence" value="ECO:0007669"/>
    <property type="project" value="UniProtKB-UniRule"/>
</dbReference>
<dbReference type="EC" id="2.3.2.27" evidence="5 16"/>
<evidence type="ECO:0000256" key="2">
    <source>
        <dbReference type="ARBA" id="ARBA00004514"/>
    </source>
</evidence>
<dbReference type="EMBL" id="JAFJYH010000088">
    <property type="protein sequence ID" value="KAG4420232.1"/>
    <property type="molecule type" value="Genomic_DNA"/>
</dbReference>
<evidence type="ECO:0000256" key="7">
    <source>
        <dbReference type="ARBA" id="ARBA00022490"/>
    </source>
</evidence>
<dbReference type="FunFam" id="3.30.40.10:FF:000038">
    <property type="entry name" value="E3 ubiquitin-protein ligase listerin"/>
    <property type="match status" value="1"/>
</dbReference>
<comment type="caution">
    <text evidence="18">The sequence shown here is derived from an EMBL/GenBank/DDBJ whole genome shotgun (WGS) entry which is preliminary data.</text>
</comment>
<organism evidence="18 19">
    <name type="scientific">Cadophora malorum</name>
    <dbReference type="NCBI Taxonomy" id="108018"/>
    <lineage>
        <taxon>Eukaryota</taxon>
        <taxon>Fungi</taxon>
        <taxon>Dikarya</taxon>
        <taxon>Ascomycota</taxon>
        <taxon>Pezizomycotina</taxon>
        <taxon>Leotiomycetes</taxon>
        <taxon>Helotiales</taxon>
        <taxon>Ploettnerulaceae</taxon>
        <taxon>Cadophora</taxon>
    </lineage>
</organism>
<dbReference type="InterPro" id="IPR011016">
    <property type="entry name" value="Znf_RING-CH"/>
</dbReference>
<evidence type="ECO:0000256" key="16">
    <source>
        <dbReference type="RuleBase" id="RU367090"/>
    </source>
</evidence>
<dbReference type="InterPro" id="IPR054478">
    <property type="entry name" value="LTN1_UBC"/>
</dbReference>
<dbReference type="CDD" id="cd16491">
    <property type="entry name" value="RING-CH-C4HC3_LTN1"/>
    <property type="match status" value="1"/>
</dbReference>
<evidence type="ECO:0000313" key="18">
    <source>
        <dbReference type="EMBL" id="KAG4420232.1"/>
    </source>
</evidence>
<keyword evidence="9 16" id="KW-0479">Metal-binding</keyword>
<protein>
    <recommendedName>
        <fullName evidence="6 16">E3 ubiquitin-protein ligase listerin</fullName>
        <ecNumber evidence="5 16">2.3.2.27</ecNumber>
    </recommendedName>
    <alternativeName>
        <fullName evidence="16">RING-type E3 ubiquitin transferase listerin</fullName>
    </alternativeName>
</protein>
<dbReference type="SMART" id="SM00184">
    <property type="entry name" value="RING"/>
    <property type="match status" value="1"/>
</dbReference>
<dbReference type="GO" id="GO:1990116">
    <property type="term" value="P:ribosome-associated ubiquitin-dependent protein catabolic process"/>
    <property type="evidence" value="ECO:0007669"/>
    <property type="project" value="UniProtKB-UniRule"/>
</dbReference>
<dbReference type="Pfam" id="PF13639">
    <property type="entry name" value="zf-RING_2"/>
    <property type="match status" value="1"/>
</dbReference>
<keyword evidence="10" id="KW-0677">Repeat</keyword>
<dbReference type="Pfam" id="PF23280">
    <property type="entry name" value="TPR_26"/>
    <property type="match status" value="1"/>
</dbReference>
<feature type="domain" description="RING-type" evidence="17">
    <location>
        <begin position="1575"/>
        <end position="1621"/>
    </location>
</feature>
<dbReference type="InterPro" id="IPR039795">
    <property type="entry name" value="LTN1/Rkr1"/>
</dbReference>
<evidence type="ECO:0000256" key="8">
    <source>
        <dbReference type="ARBA" id="ARBA00022679"/>
    </source>
</evidence>
<keyword evidence="11 15" id="KW-0863">Zinc-finger</keyword>
<dbReference type="GO" id="GO:0008270">
    <property type="term" value="F:zinc ion binding"/>
    <property type="evidence" value="ECO:0007669"/>
    <property type="project" value="UniProtKB-KW"/>
</dbReference>